<dbReference type="Pfam" id="PF00990">
    <property type="entry name" value="GGDEF"/>
    <property type="match status" value="1"/>
</dbReference>
<dbReference type="Proteomes" id="UP001226867">
    <property type="component" value="Unassembled WGS sequence"/>
</dbReference>
<dbReference type="InterPro" id="IPR043128">
    <property type="entry name" value="Rev_trsase/Diguanyl_cyclase"/>
</dbReference>
<keyword evidence="3" id="KW-1185">Reference proteome</keyword>
<evidence type="ECO:0000313" key="2">
    <source>
        <dbReference type="EMBL" id="MDP9902598.1"/>
    </source>
</evidence>
<proteinExistence type="predicted"/>
<accession>A0ABT9SFM6</accession>
<protein>
    <submittedName>
        <fullName evidence="2">Diguanylate cyclase (GGDEF)-like protein</fullName>
    </submittedName>
</protein>
<dbReference type="InterPro" id="IPR029787">
    <property type="entry name" value="Nucleotide_cyclase"/>
</dbReference>
<dbReference type="Gene3D" id="3.30.70.270">
    <property type="match status" value="1"/>
</dbReference>
<dbReference type="PANTHER" id="PTHR46663">
    <property type="entry name" value="DIGUANYLATE CYCLASE DGCT-RELATED"/>
    <property type="match status" value="1"/>
</dbReference>
<dbReference type="PANTHER" id="PTHR46663:SF3">
    <property type="entry name" value="SLL0267 PROTEIN"/>
    <property type="match status" value="1"/>
</dbReference>
<dbReference type="RefSeq" id="WP_307692330.1">
    <property type="nucleotide sequence ID" value="NZ_JAUSRO010000019.1"/>
</dbReference>
<organism evidence="2 3">
    <name type="scientific">Variovorax ginsengisoli</name>
    <dbReference type="NCBI Taxonomy" id="363844"/>
    <lineage>
        <taxon>Bacteria</taxon>
        <taxon>Pseudomonadati</taxon>
        <taxon>Pseudomonadota</taxon>
        <taxon>Betaproteobacteria</taxon>
        <taxon>Burkholderiales</taxon>
        <taxon>Comamonadaceae</taxon>
        <taxon>Variovorax</taxon>
    </lineage>
</organism>
<dbReference type="InterPro" id="IPR052163">
    <property type="entry name" value="DGC-Regulatory_Protein"/>
</dbReference>
<dbReference type="NCBIfam" id="TIGR00254">
    <property type="entry name" value="GGDEF"/>
    <property type="match status" value="1"/>
</dbReference>
<reference evidence="2 3" key="1">
    <citation type="submission" date="2023-07" db="EMBL/GenBank/DDBJ databases">
        <title>Sorghum-associated microbial communities from plants grown in Nebraska, USA.</title>
        <authorList>
            <person name="Schachtman D."/>
        </authorList>
    </citation>
    <scope>NUCLEOTIDE SEQUENCE [LARGE SCALE GENOMIC DNA]</scope>
    <source>
        <strain evidence="2 3">DS1607</strain>
    </source>
</reference>
<comment type="caution">
    <text evidence="2">The sequence shown here is derived from an EMBL/GenBank/DDBJ whole genome shotgun (WGS) entry which is preliminary data.</text>
</comment>
<evidence type="ECO:0000259" key="1">
    <source>
        <dbReference type="PROSITE" id="PS50887"/>
    </source>
</evidence>
<dbReference type="PROSITE" id="PS50887">
    <property type="entry name" value="GGDEF"/>
    <property type="match status" value="1"/>
</dbReference>
<sequence>MNSVPEVPKDPVAQAQERLDLINDRVATMRAVLVQLLQDIVQAESRLDRSQALQLQKVNENLVVSALAAQSDAKTANDALDELSRAAGIDPLTGLPNRTLLLDRLGRAIAHAKRHGNRVALLFLDLDGFKQINDRLGHAAGDQALQLVADCLRSLVRETYTVSRHGGDEFLILLSEILHPQDAESVARKVNKVLSSYGQFNIESGLTASIGISLYPDDSDDAKLLIELADAAMYRAKAQGRGGFVFHGYRPSAIAAITASTPEPLEPHEPVRPQQKLSVSIHDKQHAQLREANEALVLAALGAQELLAAAEDTRRRQADLRAMLAKELSDPFAPIRLAVTTLGMSGAEVALLALVQEVVEKQARKLVRMVNEVLPP</sequence>
<dbReference type="CDD" id="cd01949">
    <property type="entry name" value="GGDEF"/>
    <property type="match status" value="1"/>
</dbReference>
<dbReference type="InterPro" id="IPR000160">
    <property type="entry name" value="GGDEF_dom"/>
</dbReference>
<evidence type="ECO:0000313" key="3">
    <source>
        <dbReference type="Proteomes" id="UP001226867"/>
    </source>
</evidence>
<feature type="domain" description="GGDEF" evidence="1">
    <location>
        <begin position="117"/>
        <end position="249"/>
    </location>
</feature>
<name>A0ABT9SFM6_9BURK</name>
<dbReference type="SUPFAM" id="SSF55073">
    <property type="entry name" value="Nucleotide cyclase"/>
    <property type="match status" value="1"/>
</dbReference>
<gene>
    <name evidence="2" type="ORF">J2W36_004875</name>
</gene>
<dbReference type="EMBL" id="JAUSRO010000019">
    <property type="protein sequence ID" value="MDP9902598.1"/>
    <property type="molecule type" value="Genomic_DNA"/>
</dbReference>
<dbReference type="SMART" id="SM00267">
    <property type="entry name" value="GGDEF"/>
    <property type="match status" value="1"/>
</dbReference>